<comment type="similarity">
    <text evidence="2 8">Belongs to the cytochrome P450 family.</text>
</comment>
<keyword evidence="3 8" id="KW-0349">Heme</keyword>
<evidence type="ECO:0000256" key="2">
    <source>
        <dbReference type="ARBA" id="ARBA00010617"/>
    </source>
</evidence>
<dbReference type="InterPro" id="IPR017972">
    <property type="entry name" value="Cyt_P450_CS"/>
</dbReference>
<evidence type="ECO:0000256" key="3">
    <source>
        <dbReference type="ARBA" id="ARBA00022617"/>
    </source>
</evidence>
<dbReference type="CDD" id="cd11064">
    <property type="entry name" value="CYP86A"/>
    <property type="match status" value="1"/>
</dbReference>
<evidence type="ECO:0000256" key="1">
    <source>
        <dbReference type="ARBA" id="ARBA00001971"/>
    </source>
</evidence>
<evidence type="ECO:0000256" key="4">
    <source>
        <dbReference type="ARBA" id="ARBA00022723"/>
    </source>
</evidence>
<dbReference type="PANTHER" id="PTHR24296">
    <property type="entry name" value="CYTOCHROME P450"/>
    <property type="match status" value="1"/>
</dbReference>
<dbReference type="EMBL" id="CP126661">
    <property type="protein sequence ID" value="WKA03646.1"/>
    <property type="molecule type" value="Genomic_DNA"/>
</dbReference>
<keyword evidence="4 8" id="KW-0479">Metal-binding</keyword>
<evidence type="ECO:0000256" key="5">
    <source>
        <dbReference type="ARBA" id="ARBA00023002"/>
    </source>
</evidence>
<gene>
    <name evidence="9" type="ORF">VitviT2T_021746</name>
</gene>
<dbReference type="PRINTS" id="PR00463">
    <property type="entry name" value="EP450I"/>
</dbReference>
<dbReference type="Pfam" id="PF00067">
    <property type="entry name" value="p450"/>
    <property type="match status" value="1"/>
</dbReference>
<dbReference type="PRINTS" id="PR00385">
    <property type="entry name" value="P450"/>
</dbReference>
<dbReference type="InterPro" id="IPR036396">
    <property type="entry name" value="Cyt_P450_sf"/>
</dbReference>
<dbReference type="SUPFAM" id="SSF48264">
    <property type="entry name" value="Cytochrome P450"/>
    <property type="match status" value="1"/>
</dbReference>
<dbReference type="Gene3D" id="1.10.630.10">
    <property type="entry name" value="Cytochrome P450"/>
    <property type="match status" value="1"/>
</dbReference>
<evidence type="ECO:0000256" key="8">
    <source>
        <dbReference type="RuleBase" id="RU000461"/>
    </source>
</evidence>
<evidence type="ECO:0000256" key="6">
    <source>
        <dbReference type="ARBA" id="ARBA00023004"/>
    </source>
</evidence>
<keyword evidence="6 8" id="KW-0408">Iron</keyword>
<evidence type="ECO:0008006" key="11">
    <source>
        <dbReference type="Google" id="ProtNLM"/>
    </source>
</evidence>
<organism evidence="9 10">
    <name type="scientific">Vitis vinifera</name>
    <name type="common">Grape</name>
    <dbReference type="NCBI Taxonomy" id="29760"/>
    <lineage>
        <taxon>Eukaryota</taxon>
        <taxon>Viridiplantae</taxon>
        <taxon>Streptophyta</taxon>
        <taxon>Embryophyta</taxon>
        <taxon>Tracheophyta</taxon>
        <taxon>Spermatophyta</taxon>
        <taxon>Magnoliopsida</taxon>
        <taxon>eudicotyledons</taxon>
        <taxon>Gunneridae</taxon>
        <taxon>Pentapetalae</taxon>
        <taxon>rosids</taxon>
        <taxon>Vitales</taxon>
        <taxon>Vitaceae</taxon>
        <taxon>Viteae</taxon>
        <taxon>Vitis</taxon>
    </lineage>
</organism>
<evidence type="ECO:0000313" key="9">
    <source>
        <dbReference type="EMBL" id="WKA03646.1"/>
    </source>
</evidence>
<keyword evidence="5 8" id="KW-0560">Oxidoreductase</keyword>
<dbReference type="EMBL" id="CP126661">
    <property type="protein sequence ID" value="WKA03647.1"/>
    <property type="molecule type" value="Genomic_DNA"/>
</dbReference>
<evidence type="ECO:0000313" key="10">
    <source>
        <dbReference type="Proteomes" id="UP001227230"/>
    </source>
</evidence>
<keyword evidence="10" id="KW-1185">Reference proteome</keyword>
<name>A0ABY9DAM2_VITVI</name>
<dbReference type="Proteomes" id="UP001227230">
    <property type="component" value="Chromosome 14"/>
</dbReference>
<evidence type="ECO:0000256" key="7">
    <source>
        <dbReference type="ARBA" id="ARBA00023033"/>
    </source>
</evidence>
<reference evidence="9 10" key="1">
    <citation type="journal article" date="2023" name="Hortic Res">
        <title>The complete reference genome for grapevine (Vitis vinifera L.) genetics and breeding.</title>
        <authorList>
            <person name="Shi X."/>
            <person name="Cao S."/>
            <person name="Wang X."/>
            <person name="Huang S."/>
            <person name="Wang Y."/>
            <person name="Liu Z."/>
            <person name="Liu W."/>
            <person name="Leng X."/>
            <person name="Peng Y."/>
            <person name="Wang N."/>
            <person name="Wang Y."/>
            <person name="Ma Z."/>
            <person name="Xu X."/>
            <person name="Zhang F."/>
            <person name="Xue H."/>
            <person name="Zhong H."/>
            <person name="Wang Y."/>
            <person name="Zhang K."/>
            <person name="Velt A."/>
            <person name="Avia K."/>
            <person name="Holtgrawe D."/>
            <person name="Grimplet J."/>
            <person name="Matus J.T."/>
            <person name="Ware D."/>
            <person name="Wu X."/>
            <person name="Wang H."/>
            <person name="Liu C."/>
            <person name="Fang Y."/>
            <person name="Rustenholz C."/>
            <person name="Cheng Z."/>
            <person name="Xiao H."/>
            <person name="Zhou Y."/>
        </authorList>
    </citation>
    <scope>NUCLEOTIDE SEQUENCE [LARGE SCALE GENOMIC DNA]</scope>
    <source>
        <strain evidence="10">cv. Pinot noir / PN40024</strain>
        <tissue evidence="9">Leaf</tissue>
    </source>
</reference>
<dbReference type="InterPro" id="IPR002401">
    <property type="entry name" value="Cyt_P450_E_grp-I"/>
</dbReference>
<keyword evidence="7 8" id="KW-0503">Monooxygenase</keyword>
<protein>
    <recommendedName>
        <fullName evidence="11">Alkane hydroxylase MAH1</fullName>
    </recommendedName>
</protein>
<dbReference type="PROSITE" id="PS00086">
    <property type="entry name" value="CYTOCHROME_P450"/>
    <property type="match status" value="1"/>
</dbReference>
<sequence length="503" mass="56991">MALTGYDCEILLVFICLLLLLRFFKGKNIIPWNWPLIGMLPTILFQYDQVLDLGAEILERCGGTFLVKGLWLAHSDMLVTCIPADAHHVMSTNFWNFPKGPEFRMMLDAFGNGLFISDLEDWSFHRRIGRALFNHQRFQQLSVDITLDKVENGLVPVLEHASQQRLAVDFQDLFQRFGLDATCALITGCDPKSLCLELPDVPFASAMEEAGKVIFLRHVYPKCIWKLQRWLGIGSERILIAAKKTLYDFAAEHVSFMRERSNMGTNQTEGLDILSAYINEDEAFQSSASDKVLIDNILSLLLAGKDTTSAALSWFFWLVSKNPSVETKIIEELKAAVPAKEAEKWHLFDAKELSKLVYLHGALCESLRLFPPVPLQIRTPLQPDILPSGHRVDPSTKVIFHAYAMGRMACAWGKDCLEFKPERWLTGKGRTKHEPAYKFLAFSAGPRICLGKEVAFFKMKAVAAAIMHNYHFQMVKGHRVVPTVSIVLHMKHGLRVNVKNKWA</sequence>
<accession>A0ABY9DAM2</accession>
<comment type="cofactor">
    <cofactor evidence="1">
        <name>heme</name>
        <dbReference type="ChEBI" id="CHEBI:30413"/>
    </cofactor>
</comment>
<proteinExistence type="inferred from homology"/>
<dbReference type="InterPro" id="IPR001128">
    <property type="entry name" value="Cyt_P450"/>
</dbReference>